<organism evidence="1 2">
    <name type="scientific">Gigaspora rosea</name>
    <dbReference type="NCBI Taxonomy" id="44941"/>
    <lineage>
        <taxon>Eukaryota</taxon>
        <taxon>Fungi</taxon>
        <taxon>Fungi incertae sedis</taxon>
        <taxon>Mucoromycota</taxon>
        <taxon>Glomeromycotina</taxon>
        <taxon>Glomeromycetes</taxon>
        <taxon>Diversisporales</taxon>
        <taxon>Gigasporaceae</taxon>
        <taxon>Gigaspora</taxon>
    </lineage>
</organism>
<name>A0A397ULF6_9GLOM</name>
<dbReference type="AlphaFoldDB" id="A0A397ULF6"/>
<comment type="caution">
    <text evidence="1">The sequence shown here is derived from an EMBL/GenBank/DDBJ whole genome shotgun (WGS) entry which is preliminary data.</text>
</comment>
<accession>A0A397ULF6</accession>
<gene>
    <name evidence="1" type="ORF">C2G38_2204700</name>
</gene>
<keyword evidence="2" id="KW-1185">Reference proteome</keyword>
<sequence length="65" mass="7602">MQTKTILFDRLFDVKEIGKGGIQKFVSDSDYDSDDYYIYKSTREPSRVVVFKTLVGSKEKRLVLF</sequence>
<proteinExistence type="predicted"/>
<reference evidence="1 2" key="1">
    <citation type="submission" date="2018-06" db="EMBL/GenBank/DDBJ databases">
        <title>Comparative genomics reveals the genomic features of Rhizophagus irregularis, R. cerebriforme, R. diaphanum and Gigaspora rosea, and their symbiotic lifestyle signature.</title>
        <authorList>
            <person name="Morin E."/>
            <person name="San Clemente H."/>
            <person name="Chen E.C.H."/>
            <person name="De La Providencia I."/>
            <person name="Hainaut M."/>
            <person name="Kuo A."/>
            <person name="Kohler A."/>
            <person name="Murat C."/>
            <person name="Tang N."/>
            <person name="Roy S."/>
            <person name="Loubradou J."/>
            <person name="Henrissat B."/>
            <person name="Grigoriev I.V."/>
            <person name="Corradi N."/>
            <person name="Roux C."/>
            <person name="Martin F.M."/>
        </authorList>
    </citation>
    <scope>NUCLEOTIDE SEQUENCE [LARGE SCALE GENOMIC DNA]</scope>
    <source>
        <strain evidence="1 2">DAOM 194757</strain>
    </source>
</reference>
<dbReference type="Proteomes" id="UP000266673">
    <property type="component" value="Unassembled WGS sequence"/>
</dbReference>
<dbReference type="EMBL" id="QKWP01001189">
    <property type="protein sequence ID" value="RIB10974.1"/>
    <property type="molecule type" value="Genomic_DNA"/>
</dbReference>
<evidence type="ECO:0000313" key="2">
    <source>
        <dbReference type="Proteomes" id="UP000266673"/>
    </source>
</evidence>
<evidence type="ECO:0000313" key="1">
    <source>
        <dbReference type="EMBL" id="RIB10974.1"/>
    </source>
</evidence>
<protein>
    <submittedName>
        <fullName evidence="1">Uncharacterized protein</fullName>
    </submittedName>
</protein>